<dbReference type="InterPro" id="IPR011500">
    <property type="entry name" value="GPCR_3_9-Cys_dom"/>
</dbReference>
<reference evidence="2" key="1">
    <citation type="submission" date="2025-08" db="UniProtKB">
        <authorList>
            <consortium name="Ensembl"/>
        </authorList>
    </citation>
    <scope>IDENTIFICATION</scope>
</reference>
<dbReference type="InterPro" id="IPR000068">
    <property type="entry name" value="GPCR_3_Ca_sens_rcpt-rel"/>
</dbReference>
<dbReference type="GO" id="GO:0004930">
    <property type="term" value="F:G protein-coupled receptor activity"/>
    <property type="evidence" value="ECO:0007669"/>
    <property type="project" value="InterPro"/>
</dbReference>
<evidence type="ECO:0000259" key="1">
    <source>
        <dbReference type="Pfam" id="PF07562"/>
    </source>
</evidence>
<evidence type="ECO:0000313" key="3">
    <source>
        <dbReference type="Proteomes" id="UP000694421"/>
    </source>
</evidence>
<dbReference type="GO" id="GO:0005886">
    <property type="term" value="C:plasma membrane"/>
    <property type="evidence" value="ECO:0007669"/>
    <property type="project" value="TreeGrafter"/>
</dbReference>
<reference evidence="2" key="2">
    <citation type="submission" date="2025-09" db="UniProtKB">
        <authorList>
            <consortium name="Ensembl"/>
        </authorList>
    </citation>
    <scope>IDENTIFICATION</scope>
</reference>
<sequence length="111" mass="12623">MELISIKLQCRSYCVHHFATNSSSLTFKDIVCKILILLNLSFPFVLKSFPDSFQVLPISICSSPCHSGYQTRKREGEKFCCYDCVPCPEGKISNSRTNPKEYKKCHTGFDS</sequence>
<accession>A0A8D0C5B6</accession>
<dbReference type="Proteomes" id="UP000694421">
    <property type="component" value="Unplaced"/>
</dbReference>
<feature type="domain" description="GPCR family 3 nine cysteines" evidence="1">
    <location>
        <begin position="57"/>
        <end position="108"/>
    </location>
</feature>
<proteinExistence type="predicted"/>
<dbReference type="Gene3D" id="2.10.50.30">
    <property type="entry name" value="GPCR, family 3, nine cysteines domain"/>
    <property type="match status" value="1"/>
</dbReference>
<name>A0A8D0C5B6_SALMN</name>
<evidence type="ECO:0000313" key="2">
    <source>
        <dbReference type="Ensembl" id="ENSSMRP00000017677.1"/>
    </source>
</evidence>
<dbReference type="AlphaFoldDB" id="A0A8D0C5B6"/>
<keyword evidence="3" id="KW-1185">Reference proteome</keyword>
<dbReference type="Pfam" id="PF07562">
    <property type="entry name" value="NCD3G"/>
    <property type="match status" value="1"/>
</dbReference>
<organism evidence="2 3">
    <name type="scientific">Salvator merianae</name>
    <name type="common">Argentine black and white tegu</name>
    <name type="synonym">Tupinambis merianae</name>
    <dbReference type="NCBI Taxonomy" id="96440"/>
    <lineage>
        <taxon>Eukaryota</taxon>
        <taxon>Metazoa</taxon>
        <taxon>Chordata</taxon>
        <taxon>Craniata</taxon>
        <taxon>Vertebrata</taxon>
        <taxon>Euteleostomi</taxon>
        <taxon>Lepidosauria</taxon>
        <taxon>Squamata</taxon>
        <taxon>Bifurcata</taxon>
        <taxon>Unidentata</taxon>
        <taxon>Episquamata</taxon>
        <taxon>Laterata</taxon>
        <taxon>Teiioidea</taxon>
        <taxon>Teiidae</taxon>
        <taxon>Salvator</taxon>
    </lineage>
</organism>
<dbReference type="PANTHER" id="PTHR24061">
    <property type="entry name" value="CALCIUM-SENSING RECEPTOR-RELATED"/>
    <property type="match status" value="1"/>
</dbReference>
<dbReference type="GeneTree" id="ENSGT00960000190600"/>
<dbReference type="InterPro" id="IPR038550">
    <property type="entry name" value="GPCR_3_9-Cys_sf"/>
</dbReference>
<dbReference type="Ensembl" id="ENSSMRT00000020704.1">
    <property type="protein sequence ID" value="ENSSMRP00000017677.1"/>
    <property type="gene ID" value="ENSSMRG00000013787.1"/>
</dbReference>
<protein>
    <recommendedName>
        <fullName evidence="1">GPCR family 3 nine cysteines domain-containing protein</fullName>
    </recommendedName>
</protein>
<dbReference type="PANTHER" id="PTHR24061:SF599">
    <property type="entry name" value="G-PROTEIN COUPLED RECEPTORS FAMILY 3 PROFILE DOMAIN-CONTAINING PROTEIN"/>
    <property type="match status" value="1"/>
</dbReference>